<evidence type="ECO:0000256" key="12">
    <source>
        <dbReference type="PIRNR" id="PIRNR015601"/>
    </source>
</evidence>
<keyword evidence="6 12" id="KW-0698">rRNA processing</keyword>
<comment type="function">
    <text evidence="10 12">Specifically methylates the N3 position of the uracil ring of uridine 1498 (m3U1498) in 16S rRNA. Acts on the fully assembled 30S ribosomal subunit.</text>
</comment>
<dbReference type="SUPFAM" id="SSF75217">
    <property type="entry name" value="alpha/beta knot"/>
    <property type="match status" value="1"/>
</dbReference>
<dbReference type="RefSeq" id="WP_420904936.1">
    <property type="nucleotide sequence ID" value="NZ_BAAFGK010000004.1"/>
</dbReference>
<evidence type="ECO:0000313" key="15">
    <source>
        <dbReference type="Proteomes" id="UP001628193"/>
    </source>
</evidence>
<comment type="caution">
    <text evidence="14">The sequence shown here is derived from an EMBL/GenBank/DDBJ whole genome shotgun (WGS) entry which is preliminary data.</text>
</comment>
<reference evidence="14 15" key="1">
    <citation type="submission" date="2024-05" db="EMBL/GenBank/DDBJ databases">
        <authorList>
            <consortium name="Candidatus Magnetaquicoccaceae bacterium FCR-1 genome sequencing consortium"/>
            <person name="Shimoshige H."/>
            <person name="Shimamura S."/>
            <person name="Taoka A."/>
            <person name="Kobayashi H."/>
            <person name="Maekawa T."/>
        </authorList>
    </citation>
    <scope>NUCLEOTIDE SEQUENCE [LARGE SCALE GENOMIC DNA]</scope>
    <source>
        <strain evidence="14 15">FCR-1</strain>
    </source>
</reference>
<dbReference type="EC" id="2.1.1.193" evidence="3 12"/>
<keyword evidence="8 12" id="KW-0808">Transferase</keyword>
<evidence type="ECO:0000256" key="4">
    <source>
        <dbReference type="ARBA" id="ARBA00013673"/>
    </source>
</evidence>
<dbReference type="InterPro" id="IPR015947">
    <property type="entry name" value="PUA-like_sf"/>
</dbReference>
<dbReference type="SUPFAM" id="SSF88697">
    <property type="entry name" value="PUA domain-like"/>
    <property type="match status" value="1"/>
</dbReference>
<evidence type="ECO:0000256" key="10">
    <source>
        <dbReference type="ARBA" id="ARBA00025699"/>
    </source>
</evidence>
<keyword evidence="9 12" id="KW-0949">S-adenosyl-L-methionine</keyword>
<dbReference type="PIRSF" id="PIRSF015601">
    <property type="entry name" value="MTase_slr0722"/>
    <property type="match status" value="1"/>
</dbReference>
<dbReference type="Gene3D" id="3.40.1280.10">
    <property type="match status" value="1"/>
</dbReference>
<protein>
    <recommendedName>
        <fullName evidence="4 12">Ribosomal RNA small subunit methyltransferase E</fullName>
        <ecNumber evidence="3 12">2.1.1.193</ecNumber>
    </recommendedName>
</protein>
<dbReference type="InterPro" id="IPR029026">
    <property type="entry name" value="tRNA_m1G_MTases_N"/>
</dbReference>
<keyword evidence="7 12" id="KW-0489">Methyltransferase</keyword>
<gene>
    <name evidence="14" type="primary">rsmE</name>
    <name evidence="14" type="ORF">SIID45300_01560</name>
</gene>
<keyword evidence="15" id="KW-1185">Reference proteome</keyword>
<organism evidence="14 15">
    <name type="scientific">Candidatus Magnetaquiglobus chichijimensis</name>
    <dbReference type="NCBI Taxonomy" id="3141448"/>
    <lineage>
        <taxon>Bacteria</taxon>
        <taxon>Pseudomonadati</taxon>
        <taxon>Pseudomonadota</taxon>
        <taxon>Magnetococcia</taxon>
        <taxon>Magnetococcales</taxon>
        <taxon>Candidatus Magnetaquicoccaceae</taxon>
        <taxon>Candidatus Magnetaquiglobus</taxon>
    </lineage>
</organism>
<dbReference type="Gene3D" id="2.40.240.20">
    <property type="entry name" value="Hypothetical PUA domain-like, domain 1"/>
    <property type="match status" value="1"/>
</dbReference>
<evidence type="ECO:0000256" key="5">
    <source>
        <dbReference type="ARBA" id="ARBA00022490"/>
    </source>
</evidence>
<proteinExistence type="inferred from homology"/>
<evidence type="ECO:0000256" key="8">
    <source>
        <dbReference type="ARBA" id="ARBA00022679"/>
    </source>
</evidence>
<comment type="subcellular location">
    <subcellularLocation>
        <location evidence="1 12">Cytoplasm</location>
    </subcellularLocation>
</comment>
<evidence type="ECO:0000259" key="13">
    <source>
        <dbReference type="Pfam" id="PF04452"/>
    </source>
</evidence>
<evidence type="ECO:0000256" key="2">
    <source>
        <dbReference type="ARBA" id="ARBA00005528"/>
    </source>
</evidence>
<comment type="catalytic activity">
    <reaction evidence="11 12">
        <text>uridine(1498) in 16S rRNA + S-adenosyl-L-methionine = N(3)-methyluridine(1498) in 16S rRNA + S-adenosyl-L-homocysteine + H(+)</text>
        <dbReference type="Rhea" id="RHEA:42920"/>
        <dbReference type="Rhea" id="RHEA-COMP:10283"/>
        <dbReference type="Rhea" id="RHEA-COMP:10284"/>
        <dbReference type="ChEBI" id="CHEBI:15378"/>
        <dbReference type="ChEBI" id="CHEBI:57856"/>
        <dbReference type="ChEBI" id="CHEBI:59789"/>
        <dbReference type="ChEBI" id="CHEBI:65315"/>
        <dbReference type="ChEBI" id="CHEBI:74502"/>
        <dbReference type="EC" id="2.1.1.193"/>
    </reaction>
</comment>
<dbReference type="EMBL" id="BAAFGK010000004">
    <property type="protein sequence ID" value="GAB0057237.1"/>
    <property type="molecule type" value="Genomic_DNA"/>
</dbReference>
<dbReference type="PANTHER" id="PTHR30027">
    <property type="entry name" value="RIBOSOMAL RNA SMALL SUBUNIT METHYLTRANSFERASE E"/>
    <property type="match status" value="1"/>
</dbReference>
<evidence type="ECO:0000256" key="7">
    <source>
        <dbReference type="ARBA" id="ARBA00022603"/>
    </source>
</evidence>
<feature type="domain" description="Ribosomal RNA small subunit methyltransferase E methyltransferase" evidence="13">
    <location>
        <begin position="73"/>
        <end position="236"/>
    </location>
</feature>
<dbReference type="NCBIfam" id="TIGR00046">
    <property type="entry name" value="RsmE family RNA methyltransferase"/>
    <property type="match status" value="1"/>
</dbReference>
<evidence type="ECO:0000256" key="9">
    <source>
        <dbReference type="ARBA" id="ARBA00022691"/>
    </source>
</evidence>
<accession>A0ABQ0C8M7</accession>
<comment type="similarity">
    <text evidence="2 12">Belongs to the RNA methyltransferase RsmE family.</text>
</comment>
<dbReference type="InterPro" id="IPR006700">
    <property type="entry name" value="RsmE"/>
</dbReference>
<evidence type="ECO:0000256" key="3">
    <source>
        <dbReference type="ARBA" id="ARBA00012328"/>
    </source>
</evidence>
<dbReference type="CDD" id="cd18084">
    <property type="entry name" value="RsmE-like"/>
    <property type="match status" value="1"/>
</dbReference>
<dbReference type="InterPro" id="IPR046886">
    <property type="entry name" value="RsmE_MTase_dom"/>
</dbReference>
<dbReference type="Proteomes" id="UP001628193">
    <property type="component" value="Unassembled WGS sequence"/>
</dbReference>
<sequence length="245" mass="26952">MIPRLFVPHFPRLGERMALDEAERNRLLRTLRLTRGDTVILFCGEPGEWRATIVETGPTLWVEPVEFVPALKDSPLRITLILGLTKSGAIELAVQKAVEAGVDRLIPLISRYGVCRPDARQSDNKSRRLKRIAIEAAQQCGRTRVPELCDPVGWSELPALLTEGPRLLFWESAGERGERLRVLPHPGSAVTLLIGPEGGLSAEEVRVAREELGFVIVSLGPRVLRAETAAMATVVACQVLWGDMG</sequence>
<evidence type="ECO:0000256" key="1">
    <source>
        <dbReference type="ARBA" id="ARBA00004496"/>
    </source>
</evidence>
<evidence type="ECO:0000256" key="11">
    <source>
        <dbReference type="ARBA" id="ARBA00047944"/>
    </source>
</evidence>
<dbReference type="Pfam" id="PF04452">
    <property type="entry name" value="Methyltrans_RNA"/>
    <property type="match status" value="1"/>
</dbReference>
<name>A0ABQ0C8M7_9PROT</name>
<evidence type="ECO:0000313" key="14">
    <source>
        <dbReference type="EMBL" id="GAB0057237.1"/>
    </source>
</evidence>
<reference evidence="14 15" key="2">
    <citation type="submission" date="2024-09" db="EMBL/GenBank/DDBJ databases">
        <title>Draft genome sequence of Candidatus Magnetaquicoccaceae bacterium FCR-1.</title>
        <authorList>
            <person name="Shimoshige H."/>
            <person name="Shimamura S."/>
            <person name="Taoka A."/>
            <person name="Kobayashi H."/>
            <person name="Maekawa T."/>
        </authorList>
    </citation>
    <scope>NUCLEOTIDE SEQUENCE [LARGE SCALE GENOMIC DNA]</scope>
    <source>
        <strain evidence="14 15">FCR-1</strain>
    </source>
</reference>
<dbReference type="InterPro" id="IPR029028">
    <property type="entry name" value="Alpha/beta_knot_MTases"/>
</dbReference>
<evidence type="ECO:0000256" key="6">
    <source>
        <dbReference type="ARBA" id="ARBA00022552"/>
    </source>
</evidence>
<keyword evidence="5 12" id="KW-0963">Cytoplasm</keyword>
<dbReference type="GO" id="GO:0008168">
    <property type="term" value="F:methyltransferase activity"/>
    <property type="evidence" value="ECO:0007669"/>
    <property type="project" value="UniProtKB-KW"/>
</dbReference>
<dbReference type="PANTHER" id="PTHR30027:SF3">
    <property type="entry name" value="16S RRNA (URACIL(1498)-N(3))-METHYLTRANSFERASE"/>
    <property type="match status" value="1"/>
</dbReference>
<dbReference type="GO" id="GO:0032259">
    <property type="term" value="P:methylation"/>
    <property type="evidence" value="ECO:0007669"/>
    <property type="project" value="UniProtKB-KW"/>
</dbReference>